<proteinExistence type="predicted"/>
<name>A0A0F9ILT1_9ZZZZ</name>
<protein>
    <submittedName>
        <fullName evidence="1">Uncharacterized protein</fullName>
    </submittedName>
</protein>
<comment type="caution">
    <text evidence="1">The sequence shown here is derived from an EMBL/GenBank/DDBJ whole genome shotgun (WGS) entry which is preliminary data.</text>
</comment>
<reference evidence="1" key="1">
    <citation type="journal article" date="2015" name="Nature">
        <title>Complex archaea that bridge the gap between prokaryotes and eukaryotes.</title>
        <authorList>
            <person name="Spang A."/>
            <person name="Saw J.H."/>
            <person name="Jorgensen S.L."/>
            <person name="Zaremba-Niedzwiedzka K."/>
            <person name="Martijn J."/>
            <person name="Lind A.E."/>
            <person name="van Eijk R."/>
            <person name="Schleper C."/>
            <person name="Guy L."/>
            <person name="Ettema T.J."/>
        </authorList>
    </citation>
    <scope>NUCLEOTIDE SEQUENCE</scope>
</reference>
<dbReference type="AlphaFoldDB" id="A0A0F9ILT1"/>
<evidence type="ECO:0000313" key="1">
    <source>
        <dbReference type="EMBL" id="KKM41891.1"/>
    </source>
</evidence>
<gene>
    <name evidence="1" type="ORF">LCGC14_1563420</name>
</gene>
<dbReference type="EMBL" id="LAZR01012101">
    <property type="protein sequence ID" value="KKM41891.1"/>
    <property type="molecule type" value="Genomic_DNA"/>
</dbReference>
<organism evidence="1">
    <name type="scientific">marine sediment metagenome</name>
    <dbReference type="NCBI Taxonomy" id="412755"/>
    <lineage>
        <taxon>unclassified sequences</taxon>
        <taxon>metagenomes</taxon>
        <taxon>ecological metagenomes</taxon>
    </lineage>
</organism>
<accession>A0A0F9ILT1</accession>
<sequence>MVINEEENDYCSKCKYLEYKDEEYICNHKDNMKVVDNSNWFIRRDKDLEDQDSPQILNQDNSCVWYKGEKK</sequence>